<keyword evidence="13" id="KW-1185">Reference proteome</keyword>
<keyword evidence="12" id="KW-0808">Transferase</keyword>
<evidence type="ECO:0000313" key="12">
    <source>
        <dbReference type="EMBL" id="NNJ24238.1"/>
    </source>
</evidence>
<evidence type="ECO:0000313" key="13">
    <source>
        <dbReference type="Proteomes" id="UP000609651"/>
    </source>
</evidence>
<dbReference type="SUPFAM" id="SSF54690">
    <property type="entry name" value="Molybdopterin synthase subunit MoaE"/>
    <property type="match status" value="1"/>
</dbReference>
<evidence type="ECO:0000256" key="7">
    <source>
        <dbReference type="ARBA" id="ARBA00029745"/>
    </source>
</evidence>
<evidence type="ECO:0000256" key="2">
    <source>
        <dbReference type="ARBA" id="ARBA00005426"/>
    </source>
</evidence>
<dbReference type="EC" id="2.8.1.12" evidence="3"/>
<comment type="catalytic activity">
    <reaction evidence="11">
        <text>2 [molybdopterin-synthase sulfur-carrier protein]-C-terminal-Gly-aminoethanethioate + cyclic pyranopterin phosphate + H2O = molybdopterin + 2 [molybdopterin-synthase sulfur-carrier protein]-C-terminal Gly-Gly + 2 H(+)</text>
        <dbReference type="Rhea" id="RHEA:26333"/>
        <dbReference type="Rhea" id="RHEA-COMP:12202"/>
        <dbReference type="Rhea" id="RHEA-COMP:19907"/>
        <dbReference type="ChEBI" id="CHEBI:15377"/>
        <dbReference type="ChEBI" id="CHEBI:15378"/>
        <dbReference type="ChEBI" id="CHEBI:58698"/>
        <dbReference type="ChEBI" id="CHEBI:59648"/>
        <dbReference type="ChEBI" id="CHEBI:90778"/>
        <dbReference type="ChEBI" id="CHEBI:232372"/>
        <dbReference type="EC" id="2.8.1.12"/>
    </reaction>
</comment>
<gene>
    <name evidence="12" type="primary">moaE1</name>
    <name evidence="12" type="ORF">LzC2_02900</name>
</gene>
<proteinExistence type="inferred from homology"/>
<dbReference type="Gene3D" id="3.90.1170.40">
    <property type="entry name" value="Molybdopterin biosynthesis MoaE subunit"/>
    <property type="match status" value="1"/>
</dbReference>
<evidence type="ECO:0000256" key="9">
    <source>
        <dbReference type="ARBA" id="ARBA00030781"/>
    </source>
</evidence>
<reference evidence="12 13" key="1">
    <citation type="journal article" date="2020" name="Syst. Appl. Microbiol.">
        <title>Alienimonas chondri sp. nov., a novel planctomycete isolated from the biofilm of the red alga Chondrus crispus.</title>
        <authorList>
            <person name="Vitorino I."/>
            <person name="Albuquerque L."/>
            <person name="Wiegand S."/>
            <person name="Kallscheuer N."/>
            <person name="da Costa M.S."/>
            <person name="Lobo-da-Cunha A."/>
            <person name="Jogler C."/>
            <person name="Lage O.M."/>
        </authorList>
    </citation>
    <scope>NUCLEOTIDE SEQUENCE [LARGE SCALE GENOMIC DNA]</scope>
    <source>
        <strain evidence="12 13">LzC2</strain>
    </source>
</reference>
<evidence type="ECO:0000256" key="11">
    <source>
        <dbReference type="ARBA" id="ARBA00049878"/>
    </source>
</evidence>
<keyword evidence="5" id="KW-0501">Molybdenum cofactor biosynthesis</keyword>
<comment type="subunit">
    <text evidence="6">Heterotetramer of 2 MoaD subunits and 2 MoaE subunits. Also stable as homodimer. The enzyme changes between these two forms during catalysis.</text>
</comment>
<evidence type="ECO:0000256" key="8">
    <source>
        <dbReference type="ARBA" id="ARBA00030407"/>
    </source>
</evidence>
<evidence type="ECO:0000256" key="3">
    <source>
        <dbReference type="ARBA" id="ARBA00011950"/>
    </source>
</evidence>
<dbReference type="Pfam" id="PF02391">
    <property type="entry name" value="MoaE"/>
    <property type="match status" value="1"/>
</dbReference>
<comment type="caution">
    <text evidence="12">The sequence shown here is derived from an EMBL/GenBank/DDBJ whole genome shotgun (WGS) entry which is preliminary data.</text>
</comment>
<dbReference type="GO" id="GO:0030366">
    <property type="term" value="F:molybdopterin synthase activity"/>
    <property type="evidence" value="ECO:0007669"/>
    <property type="project" value="UniProtKB-EC"/>
</dbReference>
<evidence type="ECO:0000256" key="4">
    <source>
        <dbReference type="ARBA" id="ARBA00013858"/>
    </source>
</evidence>
<comment type="pathway">
    <text evidence="1">Cofactor biosynthesis; molybdopterin biosynthesis.</text>
</comment>
<dbReference type="EMBL" id="WTPX01000005">
    <property type="protein sequence ID" value="NNJ24238.1"/>
    <property type="molecule type" value="Genomic_DNA"/>
</dbReference>
<dbReference type="RefSeq" id="WP_171182965.1">
    <property type="nucleotide sequence ID" value="NZ_WTPX01000005.1"/>
</dbReference>
<organism evidence="12 13">
    <name type="scientific">Alienimonas chondri</name>
    <dbReference type="NCBI Taxonomy" id="2681879"/>
    <lineage>
        <taxon>Bacteria</taxon>
        <taxon>Pseudomonadati</taxon>
        <taxon>Planctomycetota</taxon>
        <taxon>Planctomycetia</taxon>
        <taxon>Planctomycetales</taxon>
        <taxon>Planctomycetaceae</taxon>
        <taxon>Alienimonas</taxon>
    </lineage>
</organism>
<evidence type="ECO:0000256" key="10">
    <source>
        <dbReference type="ARBA" id="ARBA00032474"/>
    </source>
</evidence>
<protein>
    <recommendedName>
        <fullName evidence="4">Molybdopterin synthase catalytic subunit</fullName>
        <ecNumber evidence="3">2.8.1.12</ecNumber>
    </recommendedName>
    <alternativeName>
        <fullName evidence="9">MPT synthase subunit 2</fullName>
    </alternativeName>
    <alternativeName>
        <fullName evidence="7">Molybdenum cofactor biosynthesis protein E</fullName>
    </alternativeName>
    <alternativeName>
        <fullName evidence="8">Molybdopterin-converting factor large subunit</fullName>
    </alternativeName>
    <alternativeName>
        <fullName evidence="10">Molybdopterin-converting factor subunit 2</fullName>
    </alternativeName>
</protein>
<sequence length="132" mass="13907">MNGASPPISLSPGPLAPIGSASPSTYGAVLTFEGVVRPSEPDGAASRPLAALLYEAYEPMTTQELARLAKTCEAEFEAILSVEHSVGEVPVGACSFRLRVATPHRAAALACCAAFVDRMKRDVPLWKIPVWA</sequence>
<dbReference type="Proteomes" id="UP000609651">
    <property type="component" value="Unassembled WGS sequence"/>
</dbReference>
<accession>A0ABX1V7P4</accession>
<dbReference type="PANTHER" id="PTHR23404">
    <property type="entry name" value="MOLYBDOPTERIN SYNTHASE RELATED"/>
    <property type="match status" value="1"/>
</dbReference>
<evidence type="ECO:0000256" key="1">
    <source>
        <dbReference type="ARBA" id="ARBA00005046"/>
    </source>
</evidence>
<dbReference type="InterPro" id="IPR003448">
    <property type="entry name" value="Mopterin_biosynth_MoaE"/>
</dbReference>
<name>A0ABX1V7P4_9PLAN</name>
<dbReference type="InterPro" id="IPR036563">
    <property type="entry name" value="MoaE_sf"/>
</dbReference>
<evidence type="ECO:0000256" key="6">
    <source>
        <dbReference type="ARBA" id="ARBA00026066"/>
    </source>
</evidence>
<comment type="similarity">
    <text evidence="2">Belongs to the MoaE family.</text>
</comment>
<evidence type="ECO:0000256" key="5">
    <source>
        <dbReference type="ARBA" id="ARBA00023150"/>
    </source>
</evidence>